<dbReference type="PANTHER" id="PTHR43005:SF1">
    <property type="entry name" value="SPERMIDINE_PUTRESCINE TRANSPORT SYSTEM PERMEASE PROTEIN"/>
    <property type="match status" value="1"/>
</dbReference>
<dbReference type="EMBL" id="SOKJ01000308">
    <property type="protein sequence ID" value="TET09201.1"/>
    <property type="molecule type" value="Genomic_DNA"/>
</dbReference>
<feature type="transmembrane region" description="Helical" evidence="7">
    <location>
        <begin position="210"/>
        <end position="232"/>
    </location>
</feature>
<evidence type="ECO:0000256" key="2">
    <source>
        <dbReference type="ARBA" id="ARBA00022448"/>
    </source>
</evidence>
<evidence type="ECO:0000256" key="6">
    <source>
        <dbReference type="ARBA" id="ARBA00023136"/>
    </source>
</evidence>
<dbReference type="CDD" id="cd06261">
    <property type="entry name" value="TM_PBP2"/>
    <property type="match status" value="1"/>
</dbReference>
<proteinExistence type="inferred from homology"/>
<comment type="similarity">
    <text evidence="7">Belongs to the binding-protein-dependent transport system permease family.</text>
</comment>
<protein>
    <submittedName>
        <fullName evidence="9">Sugar ABC transporter permease</fullName>
    </submittedName>
</protein>
<evidence type="ECO:0000313" key="9">
    <source>
        <dbReference type="EMBL" id="TET09201.1"/>
    </source>
</evidence>
<keyword evidence="4 7" id="KW-0812">Transmembrane</keyword>
<feature type="domain" description="ABC transmembrane type-1" evidence="8">
    <location>
        <begin position="82"/>
        <end position="294"/>
    </location>
</feature>
<evidence type="ECO:0000256" key="5">
    <source>
        <dbReference type="ARBA" id="ARBA00022989"/>
    </source>
</evidence>
<evidence type="ECO:0000256" key="7">
    <source>
        <dbReference type="RuleBase" id="RU363032"/>
    </source>
</evidence>
<evidence type="ECO:0000256" key="1">
    <source>
        <dbReference type="ARBA" id="ARBA00004651"/>
    </source>
</evidence>
<keyword evidence="2 7" id="KW-0813">Transport</keyword>
<reference evidence="9 10" key="1">
    <citation type="submission" date="2019-03" db="EMBL/GenBank/DDBJ databases">
        <title>Metabolic potential of uncultured bacteria and archaea associated with petroleum seepage in deep-sea sediments.</title>
        <authorList>
            <person name="Dong X."/>
            <person name="Hubert C."/>
        </authorList>
    </citation>
    <scope>NUCLEOTIDE SEQUENCE [LARGE SCALE GENOMIC DNA]</scope>
    <source>
        <strain evidence="9">E44_bin7</strain>
    </source>
</reference>
<sequence>MTNRSIGRNVPLTRKTGARKLILPYLLTFPVSLVIMALLIYPLIYVIYLSFQSSAAGSSNLQFAGLKNFTRMLFSPIFLVSLKNTFIFTVGSTAMSFAIGISIAYLINSIERGKNFFRIAFILPLAVAPVVTGLTWSMMLNPLYGVVNYLLKFIGIEGLEWATHSKTALLTVMLIEVWQWSPFMMLIFYASFQVLPKEPLEAAMIDGASWWQSLLHVSLPLLKPAIIIALIFRLTDAFKSFDVIYTITRGGPGYASTTLVMRAYLEAFQFHNLEHAAVLGIVMLVISLFISKQAIKFLPK</sequence>
<dbReference type="PROSITE" id="PS50928">
    <property type="entry name" value="ABC_TM1"/>
    <property type="match status" value="1"/>
</dbReference>
<keyword evidence="5 7" id="KW-1133">Transmembrane helix</keyword>
<keyword evidence="6 7" id="KW-0472">Membrane</keyword>
<dbReference type="PANTHER" id="PTHR43005">
    <property type="entry name" value="BLR7065 PROTEIN"/>
    <property type="match status" value="1"/>
</dbReference>
<feature type="transmembrane region" description="Helical" evidence="7">
    <location>
        <begin position="169"/>
        <end position="190"/>
    </location>
</feature>
<comment type="subcellular location">
    <subcellularLocation>
        <location evidence="1 7">Cell membrane</location>
        <topology evidence="1 7">Multi-pass membrane protein</topology>
    </subcellularLocation>
</comment>
<evidence type="ECO:0000256" key="3">
    <source>
        <dbReference type="ARBA" id="ARBA00022475"/>
    </source>
</evidence>
<accession>A0A523RU73</accession>
<evidence type="ECO:0000256" key="4">
    <source>
        <dbReference type="ARBA" id="ARBA00022692"/>
    </source>
</evidence>
<dbReference type="Proteomes" id="UP000316360">
    <property type="component" value="Unassembled WGS sequence"/>
</dbReference>
<dbReference type="InterPro" id="IPR035906">
    <property type="entry name" value="MetI-like_sf"/>
</dbReference>
<dbReference type="SUPFAM" id="SSF161098">
    <property type="entry name" value="MetI-like"/>
    <property type="match status" value="1"/>
</dbReference>
<evidence type="ECO:0000259" key="8">
    <source>
        <dbReference type="PROSITE" id="PS50928"/>
    </source>
</evidence>
<organism evidence="9 10">
    <name type="scientific">Aerophobetes bacterium</name>
    <dbReference type="NCBI Taxonomy" id="2030807"/>
    <lineage>
        <taxon>Bacteria</taxon>
        <taxon>Candidatus Aerophobota</taxon>
    </lineage>
</organism>
<feature type="transmembrane region" description="Helical" evidence="7">
    <location>
        <begin position="276"/>
        <end position="295"/>
    </location>
</feature>
<evidence type="ECO:0000313" key="10">
    <source>
        <dbReference type="Proteomes" id="UP000316360"/>
    </source>
</evidence>
<feature type="transmembrane region" description="Helical" evidence="7">
    <location>
        <begin position="86"/>
        <end position="107"/>
    </location>
</feature>
<dbReference type="InterPro" id="IPR000515">
    <property type="entry name" value="MetI-like"/>
</dbReference>
<comment type="caution">
    <text evidence="9">The sequence shown here is derived from an EMBL/GenBank/DDBJ whole genome shotgun (WGS) entry which is preliminary data.</text>
</comment>
<feature type="transmembrane region" description="Helical" evidence="7">
    <location>
        <begin position="119"/>
        <end position="137"/>
    </location>
</feature>
<gene>
    <name evidence="9" type="ORF">E3J84_05400</name>
</gene>
<keyword evidence="3" id="KW-1003">Cell membrane</keyword>
<dbReference type="Pfam" id="PF00528">
    <property type="entry name" value="BPD_transp_1"/>
    <property type="match status" value="1"/>
</dbReference>
<name>A0A523RU73_UNCAE</name>
<feature type="transmembrane region" description="Helical" evidence="7">
    <location>
        <begin position="21"/>
        <end position="48"/>
    </location>
</feature>
<dbReference type="GO" id="GO:0055085">
    <property type="term" value="P:transmembrane transport"/>
    <property type="evidence" value="ECO:0007669"/>
    <property type="project" value="InterPro"/>
</dbReference>
<dbReference type="AlphaFoldDB" id="A0A523RU73"/>
<dbReference type="GO" id="GO:0005886">
    <property type="term" value="C:plasma membrane"/>
    <property type="evidence" value="ECO:0007669"/>
    <property type="project" value="UniProtKB-SubCell"/>
</dbReference>
<dbReference type="Gene3D" id="1.10.3720.10">
    <property type="entry name" value="MetI-like"/>
    <property type="match status" value="1"/>
</dbReference>